<dbReference type="EMBL" id="VTPC01091034">
    <property type="protein sequence ID" value="KAF2880032.1"/>
    <property type="molecule type" value="Genomic_DNA"/>
</dbReference>
<sequence length="129" mass="14722">MSRITNVTSSRSQTSSGSSYTWFKSGISLSDVGEKRNICIVEGSDMEKSWDLRTNEMSKSVWRNVKPPCNFDMYQPIISARRTEIVRAQLNRKIKSSQRDMTMPKAPKNVVFESKGMATNLRGLKFSKF</sequence>
<keyword evidence="2" id="KW-1185">Reference proteome</keyword>
<gene>
    <name evidence="1" type="ORF">ILUMI_26153</name>
</gene>
<dbReference type="AlphaFoldDB" id="A0A8K0FXH7"/>
<name>A0A8K0FXH7_IGNLU</name>
<evidence type="ECO:0000313" key="2">
    <source>
        <dbReference type="Proteomes" id="UP000801492"/>
    </source>
</evidence>
<accession>A0A8K0FXH7</accession>
<evidence type="ECO:0000313" key="1">
    <source>
        <dbReference type="EMBL" id="KAF2880032.1"/>
    </source>
</evidence>
<comment type="caution">
    <text evidence="1">The sequence shown here is derived from an EMBL/GenBank/DDBJ whole genome shotgun (WGS) entry which is preliminary data.</text>
</comment>
<protein>
    <submittedName>
        <fullName evidence="1">Uncharacterized protein</fullName>
    </submittedName>
</protein>
<reference evidence="1" key="1">
    <citation type="submission" date="2019-08" db="EMBL/GenBank/DDBJ databases">
        <title>The genome of the North American firefly Photinus pyralis.</title>
        <authorList>
            <consortium name="Photinus pyralis genome working group"/>
            <person name="Fallon T.R."/>
            <person name="Sander Lower S.E."/>
            <person name="Weng J.-K."/>
        </authorList>
    </citation>
    <scope>NUCLEOTIDE SEQUENCE</scope>
    <source>
        <strain evidence="1">TRF0915ILg1</strain>
        <tissue evidence="1">Whole body</tissue>
    </source>
</reference>
<proteinExistence type="predicted"/>
<dbReference type="Proteomes" id="UP000801492">
    <property type="component" value="Unassembled WGS sequence"/>
</dbReference>
<organism evidence="1 2">
    <name type="scientific">Ignelater luminosus</name>
    <name type="common">Cucubano</name>
    <name type="synonym">Pyrophorus luminosus</name>
    <dbReference type="NCBI Taxonomy" id="2038154"/>
    <lineage>
        <taxon>Eukaryota</taxon>
        <taxon>Metazoa</taxon>
        <taxon>Ecdysozoa</taxon>
        <taxon>Arthropoda</taxon>
        <taxon>Hexapoda</taxon>
        <taxon>Insecta</taxon>
        <taxon>Pterygota</taxon>
        <taxon>Neoptera</taxon>
        <taxon>Endopterygota</taxon>
        <taxon>Coleoptera</taxon>
        <taxon>Polyphaga</taxon>
        <taxon>Elateriformia</taxon>
        <taxon>Elateroidea</taxon>
        <taxon>Elateridae</taxon>
        <taxon>Agrypninae</taxon>
        <taxon>Pyrophorini</taxon>
        <taxon>Ignelater</taxon>
    </lineage>
</organism>